<evidence type="ECO:0000256" key="2">
    <source>
        <dbReference type="HAMAP-Rule" id="MF_00758"/>
    </source>
</evidence>
<dbReference type="Proteomes" id="UP000315825">
    <property type="component" value="Unassembled WGS sequence"/>
</dbReference>
<evidence type="ECO:0000313" key="4">
    <source>
        <dbReference type="Proteomes" id="UP000315825"/>
    </source>
</evidence>
<reference evidence="3 4" key="1">
    <citation type="submission" date="2019-02" db="EMBL/GenBank/DDBJ databases">
        <title>Prokaryotic population dynamics and viral predation in marine succession experiment using metagenomics: the confinement effect.</title>
        <authorList>
            <person name="Haro-Moreno J.M."/>
            <person name="Rodriguez-Valera F."/>
            <person name="Lopez-Perez M."/>
        </authorList>
    </citation>
    <scope>NUCLEOTIDE SEQUENCE [LARGE SCALE GENOMIC DNA]</scope>
    <source>
        <strain evidence="3">MED-G159</strain>
    </source>
</reference>
<proteinExistence type="inferred from homology"/>
<dbReference type="PANTHER" id="PTHR30327:SF1">
    <property type="entry name" value="UPF0301 PROTEIN YQGE"/>
    <property type="match status" value="1"/>
</dbReference>
<gene>
    <name evidence="3" type="ORF">EVA92_01975</name>
</gene>
<dbReference type="InterPro" id="IPR003774">
    <property type="entry name" value="AlgH-like"/>
</dbReference>
<dbReference type="Pfam" id="PF02622">
    <property type="entry name" value="DUF179"/>
    <property type="match status" value="1"/>
</dbReference>
<protein>
    <recommendedName>
        <fullName evidence="2">UPF0301 protein EVA92_01975</fullName>
    </recommendedName>
</protein>
<dbReference type="HAMAP" id="MF_00758">
    <property type="entry name" value="UPF0301"/>
    <property type="match status" value="1"/>
</dbReference>
<evidence type="ECO:0000313" key="3">
    <source>
        <dbReference type="EMBL" id="RZO26938.1"/>
    </source>
</evidence>
<dbReference type="GO" id="GO:0005829">
    <property type="term" value="C:cytosol"/>
    <property type="evidence" value="ECO:0007669"/>
    <property type="project" value="TreeGrafter"/>
</dbReference>
<dbReference type="EMBL" id="SHBE01000002">
    <property type="protein sequence ID" value="RZO26938.1"/>
    <property type="molecule type" value="Genomic_DNA"/>
</dbReference>
<organism evidence="3 4">
    <name type="scientific">SAR86 cluster bacterium</name>
    <dbReference type="NCBI Taxonomy" id="2030880"/>
    <lineage>
        <taxon>Bacteria</taxon>
        <taxon>Pseudomonadati</taxon>
        <taxon>Pseudomonadota</taxon>
        <taxon>Gammaproteobacteria</taxon>
        <taxon>SAR86 cluster</taxon>
    </lineage>
</organism>
<evidence type="ECO:0000256" key="1">
    <source>
        <dbReference type="ARBA" id="ARBA00009600"/>
    </source>
</evidence>
<sequence length="185" mass="21129">MKEQNFLANKFLFFQEKSQDDFFFNSLIYIFEHNKNGALGIVINKSLPINEKKIFSSIGCKNKDKTNFVLNGGPVEITKLFILHDDALQKESISNVNGLCLTSSLDFLKDIGKGKNNCNYKLALGYCGWDAGQLDYEISRNSWHIIDFDSQEIFRNKSEDLISVISKTKGFDIDKIQNTDIITKH</sequence>
<name>A0A520N0D7_9GAMM</name>
<accession>A0A520N0D7</accession>
<comment type="caution">
    <text evidence="3">The sequence shown here is derived from an EMBL/GenBank/DDBJ whole genome shotgun (WGS) entry which is preliminary data.</text>
</comment>
<dbReference type="Gene3D" id="3.40.1740.10">
    <property type="entry name" value="VC0467-like"/>
    <property type="match status" value="1"/>
</dbReference>
<dbReference type="SUPFAM" id="SSF143456">
    <property type="entry name" value="VC0467-like"/>
    <property type="match status" value="1"/>
</dbReference>
<comment type="similarity">
    <text evidence="1 2">Belongs to the UPF0301 (AlgH) family.</text>
</comment>
<dbReference type="AlphaFoldDB" id="A0A520N0D7"/>
<dbReference type="PANTHER" id="PTHR30327">
    <property type="entry name" value="UNCHARACTERIZED PROTEIN YQGE"/>
    <property type="match status" value="1"/>
</dbReference>